<comment type="caution">
    <text evidence="10">The sequence shown here is derived from an EMBL/GenBank/DDBJ whole genome shotgun (WGS) entry which is preliminary data.</text>
</comment>
<evidence type="ECO:0000313" key="10">
    <source>
        <dbReference type="EMBL" id="MDY5154592.1"/>
    </source>
</evidence>
<dbReference type="SUPFAM" id="SSF57863">
    <property type="entry name" value="ArfGap/RecO-like zinc finger"/>
    <property type="match status" value="1"/>
</dbReference>
<evidence type="ECO:0000256" key="7">
    <source>
        <dbReference type="ARBA" id="ARBA00033409"/>
    </source>
</evidence>
<dbReference type="Gene3D" id="2.40.50.140">
    <property type="entry name" value="Nucleic acid-binding proteins"/>
    <property type="match status" value="1"/>
</dbReference>
<dbReference type="InterPro" id="IPR003717">
    <property type="entry name" value="RecO"/>
</dbReference>
<dbReference type="RefSeq" id="WP_320756342.1">
    <property type="nucleotide sequence ID" value="NZ_JAWNGC010000002.1"/>
</dbReference>
<dbReference type="PANTHER" id="PTHR33991:SF1">
    <property type="entry name" value="DNA REPAIR PROTEIN RECO"/>
    <property type="match status" value="1"/>
</dbReference>
<dbReference type="Proteomes" id="UP001281731">
    <property type="component" value="Unassembled WGS sequence"/>
</dbReference>
<reference evidence="10" key="1">
    <citation type="submission" date="2023-10" db="EMBL/GenBank/DDBJ databases">
        <title>Whole Genome based description of the genera Actinobaculum and Actinotignum reveals a complex phylogenetic relationship within the species included in the genus Actinotignum.</title>
        <authorList>
            <person name="Jensen C.S."/>
            <person name="Dargis R."/>
            <person name="Kemp M."/>
            <person name="Christensen J.J."/>
        </authorList>
    </citation>
    <scope>NUCLEOTIDE SEQUENCE</scope>
    <source>
        <strain evidence="10">SLA_B511</strain>
    </source>
</reference>
<gene>
    <name evidence="8 10" type="primary">recO</name>
    <name evidence="10" type="ORF">R6G80_02480</name>
</gene>
<evidence type="ECO:0000259" key="9">
    <source>
        <dbReference type="Pfam" id="PF11967"/>
    </source>
</evidence>
<sequence>MKLYSDTAAVLRTHDLGEADRVITFITHRHGIVRAVAKGVRRTKSRFGARLEPFSLVNVQLYRGKSLDIVTEVEGLHHFGRVISANYEAYTCAYAMAETAEKLGAEQEEDRPAYRLFAGALASLARQEHAPELIMYSYFLRALALAGWAIALDSCALCGGTSHLQAFHVQSGGMVCENCASQNSSYLNEESVMLLRGLAHGKWEDVDNASPMSIHIVTTLVKQYVQWHMERRIRSLDLVEESS</sequence>
<feature type="domain" description="DNA replication/recombination mediator RecO N-terminal" evidence="9">
    <location>
        <begin position="1"/>
        <end position="78"/>
    </location>
</feature>
<dbReference type="Gene3D" id="1.20.1440.120">
    <property type="entry name" value="Recombination protein O, C-terminal domain"/>
    <property type="match status" value="1"/>
</dbReference>
<evidence type="ECO:0000256" key="3">
    <source>
        <dbReference type="ARBA" id="ARBA00021310"/>
    </source>
</evidence>
<keyword evidence="5 8" id="KW-0233">DNA recombination</keyword>
<dbReference type="Pfam" id="PF11967">
    <property type="entry name" value="RecO_N"/>
    <property type="match status" value="1"/>
</dbReference>
<evidence type="ECO:0000256" key="5">
    <source>
        <dbReference type="ARBA" id="ARBA00023172"/>
    </source>
</evidence>
<dbReference type="GO" id="GO:0043590">
    <property type="term" value="C:bacterial nucleoid"/>
    <property type="evidence" value="ECO:0007669"/>
    <property type="project" value="TreeGrafter"/>
</dbReference>
<dbReference type="GO" id="GO:0006302">
    <property type="term" value="P:double-strand break repair"/>
    <property type="evidence" value="ECO:0007669"/>
    <property type="project" value="TreeGrafter"/>
</dbReference>
<dbReference type="InterPro" id="IPR037278">
    <property type="entry name" value="ARFGAP/RecO"/>
</dbReference>
<dbReference type="PANTHER" id="PTHR33991">
    <property type="entry name" value="DNA REPAIR PROTEIN RECO"/>
    <property type="match status" value="1"/>
</dbReference>
<accession>A0AAW9HPE6</accession>
<dbReference type="SUPFAM" id="SSF50249">
    <property type="entry name" value="Nucleic acid-binding proteins"/>
    <property type="match status" value="1"/>
</dbReference>
<protein>
    <recommendedName>
        <fullName evidence="3 8">DNA repair protein RecO</fullName>
    </recommendedName>
    <alternativeName>
        <fullName evidence="7 8">Recombination protein O</fullName>
    </alternativeName>
</protein>
<dbReference type="InterPro" id="IPR012340">
    <property type="entry name" value="NA-bd_OB-fold"/>
</dbReference>
<keyword evidence="6 8" id="KW-0234">DNA repair</keyword>
<dbReference type="InterPro" id="IPR042242">
    <property type="entry name" value="RecO_C"/>
</dbReference>
<comment type="similarity">
    <text evidence="2 8">Belongs to the RecO family.</text>
</comment>
<name>A0AAW9HPE6_9ACTO</name>
<dbReference type="HAMAP" id="MF_00201">
    <property type="entry name" value="RecO"/>
    <property type="match status" value="1"/>
</dbReference>
<evidence type="ECO:0000256" key="8">
    <source>
        <dbReference type="HAMAP-Rule" id="MF_00201"/>
    </source>
</evidence>
<comment type="function">
    <text evidence="1 8">Involved in DNA repair and RecF pathway recombination.</text>
</comment>
<evidence type="ECO:0000256" key="2">
    <source>
        <dbReference type="ARBA" id="ARBA00007452"/>
    </source>
</evidence>
<dbReference type="EMBL" id="JAWNGC010000002">
    <property type="protein sequence ID" value="MDY5154592.1"/>
    <property type="molecule type" value="Genomic_DNA"/>
</dbReference>
<proteinExistence type="inferred from homology"/>
<dbReference type="GO" id="GO:0006310">
    <property type="term" value="P:DNA recombination"/>
    <property type="evidence" value="ECO:0007669"/>
    <property type="project" value="UniProtKB-UniRule"/>
</dbReference>
<dbReference type="NCBIfam" id="TIGR00613">
    <property type="entry name" value="reco"/>
    <property type="match status" value="1"/>
</dbReference>
<dbReference type="InterPro" id="IPR022572">
    <property type="entry name" value="DNA_rep/recomb_RecO_N"/>
</dbReference>
<keyword evidence="4 8" id="KW-0227">DNA damage</keyword>
<dbReference type="AlphaFoldDB" id="A0AAW9HPE6"/>
<evidence type="ECO:0000256" key="4">
    <source>
        <dbReference type="ARBA" id="ARBA00022763"/>
    </source>
</evidence>
<evidence type="ECO:0000256" key="6">
    <source>
        <dbReference type="ARBA" id="ARBA00023204"/>
    </source>
</evidence>
<evidence type="ECO:0000256" key="1">
    <source>
        <dbReference type="ARBA" id="ARBA00003065"/>
    </source>
</evidence>
<organism evidence="10 11">
    <name type="scientific">Actinotignum urinale</name>
    <dbReference type="NCBI Taxonomy" id="190146"/>
    <lineage>
        <taxon>Bacteria</taxon>
        <taxon>Bacillati</taxon>
        <taxon>Actinomycetota</taxon>
        <taxon>Actinomycetes</taxon>
        <taxon>Actinomycetales</taxon>
        <taxon>Actinomycetaceae</taxon>
        <taxon>Actinotignum</taxon>
    </lineage>
</organism>
<dbReference type="Pfam" id="PF02565">
    <property type="entry name" value="RecO_C"/>
    <property type="match status" value="1"/>
</dbReference>
<evidence type="ECO:0000313" key="11">
    <source>
        <dbReference type="Proteomes" id="UP001281731"/>
    </source>
</evidence>